<keyword evidence="4" id="KW-1185">Reference proteome</keyword>
<evidence type="ECO:0000259" key="2">
    <source>
        <dbReference type="Pfam" id="PF13193"/>
    </source>
</evidence>
<evidence type="ECO:0000313" key="3">
    <source>
        <dbReference type="EMBL" id="GAA0958631.1"/>
    </source>
</evidence>
<dbReference type="InterPro" id="IPR025110">
    <property type="entry name" value="AMP-bd_C"/>
</dbReference>
<dbReference type="RefSeq" id="WP_344243119.1">
    <property type="nucleotide sequence ID" value="NZ_BAAAHH010000021.1"/>
</dbReference>
<gene>
    <name evidence="3" type="primary">menE</name>
    <name evidence="3" type="ORF">GCM10009550_47400</name>
</gene>
<reference evidence="3 4" key="1">
    <citation type="journal article" date="2019" name="Int. J. Syst. Evol. Microbiol.">
        <title>The Global Catalogue of Microorganisms (GCM) 10K type strain sequencing project: providing services to taxonomists for standard genome sequencing and annotation.</title>
        <authorList>
            <consortium name="The Broad Institute Genomics Platform"/>
            <consortium name="The Broad Institute Genome Sequencing Center for Infectious Disease"/>
            <person name="Wu L."/>
            <person name="Ma J."/>
        </authorList>
    </citation>
    <scope>NUCLEOTIDE SEQUENCE [LARGE SCALE GENOMIC DNA]</scope>
    <source>
        <strain evidence="3 4">JCM 10696</strain>
    </source>
</reference>
<protein>
    <submittedName>
        <fullName evidence="3">O-succinylbenzoate--CoA ligase</fullName>
    </submittedName>
</protein>
<accession>A0ABN1RJV6</accession>
<comment type="caution">
    <text evidence="3">The sequence shown here is derived from an EMBL/GenBank/DDBJ whole genome shotgun (WGS) entry which is preliminary data.</text>
</comment>
<dbReference type="EMBL" id="BAAAHH010000021">
    <property type="protein sequence ID" value="GAA0958631.1"/>
    <property type="molecule type" value="Genomic_DNA"/>
</dbReference>
<evidence type="ECO:0000313" key="4">
    <source>
        <dbReference type="Proteomes" id="UP001500665"/>
    </source>
</evidence>
<proteinExistence type="predicted"/>
<dbReference type="InterPro" id="IPR042099">
    <property type="entry name" value="ANL_N_sf"/>
</dbReference>
<feature type="domain" description="AMP-binding enzyme C-terminal" evidence="2">
    <location>
        <begin position="291"/>
        <end position="364"/>
    </location>
</feature>
<evidence type="ECO:0000259" key="1">
    <source>
        <dbReference type="Pfam" id="PF00501"/>
    </source>
</evidence>
<dbReference type="Pfam" id="PF13193">
    <property type="entry name" value="AMP-binding_C"/>
    <property type="match status" value="1"/>
</dbReference>
<dbReference type="Gene3D" id="3.40.50.12780">
    <property type="entry name" value="N-terminal domain of ligase-like"/>
    <property type="match status" value="1"/>
</dbReference>
<keyword evidence="3" id="KW-0436">Ligase</keyword>
<sequence length="378" mass="38837">MRPLHAAVLPPGPRLLKALAAALDGSGPALLPLSPGLPPAALKRLLEAARPAALVDADGPRPLPGGRPTAAAVLIATSGSTGLPKLVELPAEALLASARATLERVGGADAPWLCCLPTSHIAGIQVLVRALLAGTEPVVHPGFDLAAVAGAGRVHVSLVPTQLGRLLDARAELGRYASILLGGAAAPAVLLERARAAGARIFTTYGMSETSGGCVYDGVPLEGVRVSLAGDGRIRLAGPVLFSGYRGEAARSGEWFTTNDLGAVDADGRLRVRGRADDVINTGGEKVVAGEVAAVISRHPAVRDVVVVGRDDPEWGQRVTAVVVAEAPLGLEEVRAWVRAELPAPAAPRELELRDALPLLPSGKPDRKALQRPAAFTK</sequence>
<dbReference type="InterPro" id="IPR000873">
    <property type="entry name" value="AMP-dep_synth/lig_dom"/>
</dbReference>
<dbReference type="SUPFAM" id="SSF56801">
    <property type="entry name" value="Acetyl-CoA synthetase-like"/>
    <property type="match status" value="1"/>
</dbReference>
<dbReference type="PANTHER" id="PTHR43767:SF1">
    <property type="entry name" value="NONRIBOSOMAL PEPTIDE SYNTHASE PES1 (EUROFUNG)-RELATED"/>
    <property type="match status" value="1"/>
</dbReference>
<name>A0ABN1RJV6_9ACTN</name>
<dbReference type="Proteomes" id="UP001500665">
    <property type="component" value="Unassembled WGS sequence"/>
</dbReference>
<dbReference type="PROSITE" id="PS00455">
    <property type="entry name" value="AMP_BINDING"/>
    <property type="match status" value="1"/>
</dbReference>
<dbReference type="Pfam" id="PF00501">
    <property type="entry name" value="AMP-binding"/>
    <property type="match status" value="1"/>
</dbReference>
<organism evidence="3 4">
    <name type="scientific">Actinocorallia libanotica</name>
    <dbReference type="NCBI Taxonomy" id="46162"/>
    <lineage>
        <taxon>Bacteria</taxon>
        <taxon>Bacillati</taxon>
        <taxon>Actinomycetota</taxon>
        <taxon>Actinomycetes</taxon>
        <taxon>Streptosporangiales</taxon>
        <taxon>Thermomonosporaceae</taxon>
        <taxon>Actinocorallia</taxon>
    </lineage>
</organism>
<dbReference type="InterPro" id="IPR050237">
    <property type="entry name" value="ATP-dep_AMP-bd_enzyme"/>
</dbReference>
<dbReference type="Gene3D" id="3.30.300.30">
    <property type="match status" value="1"/>
</dbReference>
<dbReference type="GO" id="GO:0016874">
    <property type="term" value="F:ligase activity"/>
    <property type="evidence" value="ECO:0007669"/>
    <property type="project" value="UniProtKB-KW"/>
</dbReference>
<dbReference type="InterPro" id="IPR045851">
    <property type="entry name" value="AMP-bd_C_sf"/>
</dbReference>
<dbReference type="PANTHER" id="PTHR43767">
    <property type="entry name" value="LONG-CHAIN-FATTY-ACID--COA LIGASE"/>
    <property type="match status" value="1"/>
</dbReference>
<feature type="domain" description="AMP-dependent synthetase/ligase" evidence="1">
    <location>
        <begin position="65"/>
        <end position="220"/>
    </location>
</feature>
<dbReference type="InterPro" id="IPR020845">
    <property type="entry name" value="AMP-binding_CS"/>
</dbReference>